<feature type="compositionally biased region" description="Pro residues" evidence="1">
    <location>
        <begin position="75"/>
        <end position="88"/>
    </location>
</feature>
<accession>A0ABY4X5S1</accession>
<feature type="transmembrane region" description="Helical" evidence="2">
    <location>
        <begin position="119"/>
        <end position="143"/>
    </location>
</feature>
<gene>
    <name evidence="4" type="ORF">LHA26_13145</name>
</gene>
<dbReference type="Proteomes" id="UP001056937">
    <property type="component" value="Chromosome 1"/>
</dbReference>
<dbReference type="RefSeq" id="WP_252166044.1">
    <property type="nucleotide sequence ID" value="NZ_CP084930.1"/>
</dbReference>
<feature type="domain" description="Zinc finger/thioredoxin putative" evidence="3">
    <location>
        <begin position="1"/>
        <end position="35"/>
    </location>
</feature>
<proteinExistence type="predicted"/>
<evidence type="ECO:0000313" key="5">
    <source>
        <dbReference type="Proteomes" id="UP001056937"/>
    </source>
</evidence>
<dbReference type="EMBL" id="CP084930">
    <property type="protein sequence ID" value="USI72235.1"/>
    <property type="molecule type" value="Genomic_DNA"/>
</dbReference>
<keyword evidence="2" id="KW-0472">Membrane</keyword>
<evidence type="ECO:0000256" key="1">
    <source>
        <dbReference type="SAM" id="MobiDB-lite"/>
    </source>
</evidence>
<feature type="region of interest" description="Disordered" evidence="1">
    <location>
        <begin position="57"/>
        <end position="93"/>
    </location>
</feature>
<sequence length="262" mass="27654">MILSCPACGTRYLVPDTAIGAQGRQVRCAACRHSWHQPPPVPEAFEAPAPAPVAAPAQYQPEPAREPEDAGPADAFPPPSPPPPPPVTRPEATAADEAGALSPAFAPVPQRPRRNRLRLWTIAAALFALIMIGATAGLIWFGMGSGAAKAVSARFAALFGSAPESPLMLQLTHKPERRVMASGNELLAVSGRIFNPTRLAQPVPDVRAVLRDSAEHIVYGWTITPPVRSLAAHASADFDSAEVDVPRSARRLTISFAAAPAR</sequence>
<keyword evidence="2" id="KW-0812">Transmembrane</keyword>
<keyword evidence="5" id="KW-1185">Reference proteome</keyword>
<dbReference type="Pfam" id="PF13717">
    <property type="entry name" value="Zn_ribbon_4"/>
    <property type="match status" value="1"/>
</dbReference>
<dbReference type="InterPro" id="IPR011723">
    <property type="entry name" value="Znf/thioredoxin_put"/>
</dbReference>
<protein>
    <submittedName>
        <fullName evidence="4">Zinc-ribbon domain-containing protein</fullName>
    </submittedName>
</protein>
<organism evidence="4 5">
    <name type="scientific">Sphingomonas morindae</name>
    <dbReference type="NCBI Taxonomy" id="1541170"/>
    <lineage>
        <taxon>Bacteria</taxon>
        <taxon>Pseudomonadati</taxon>
        <taxon>Pseudomonadota</taxon>
        <taxon>Alphaproteobacteria</taxon>
        <taxon>Sphingomonadales</taxon>
        <taxon>Sphingomonadaceae</taxon>
        <taxon>Sphingomonas</taxon>
    </lineage>
</organism>
<dbReference type="NCBIfam" id="TIGR02098">
    <property type="entry name" value="MJ0042_CXXC"/>
    <property type="match status" value="1"/>
</dbReference>
<evidence type="ECO:0000256" key="2">
    <source>
        <dbReference type="SAM" id="Phobius"/>
    </source>
</evidence>
<evidence type="ECO:0000313" key="4">
    <source>
        <dbReference type="EMBL" id="USI72235.1"/>
    </source>
</evidence>
<keyword evidence="2" id="KW-1133">Transmembrane helix</keyword>
<name>A0ABY4X5S1_9SPHN</name>
<evidence type="ECO:0000259" key="3">
    <source>
        <dbReference type="Pfam" id="PF13717"/>
    </source>
</evidence>
<reference evidence="4" key="1">
    <citation type="journal article" date="2022" name="Toxins">
        <title>Genomic Analysis of Sphingopyxis sp. USTB-05 for Biodegrading Cyanobacterial Hepatotoxins.</title>
        <authorList>
            <person name="Liu C."/>
            <person name="Xu Q."/>
            <person name="Zhao Z."/>
            <person name="Zhang H."/>
            <person name="Liu X."/>
            <person name="Yin C."/>
            <person name="Liu Y."/>
            <person name="Yan H."/>
        </authorList>
    </citation>
    <scope>NUCLEOTIDE SEQUENCE</scope>
    <source>
        <strain evidence="4">NBD5</strain>
    </source>
</reference>